<dbReference type="Gene3D" id="1.10.510.10">
    <property type="entry name" value="Transferase(Phosphotransferase) domain 1"/>
    <property type="match status" value="1"/>
</dbReference>
<dbReference type="EMBL" id="PQFF01000186">
    <property type="protein sequence ID" value="RHZ76340.1"/>
    <property type="molecule type" value="Genomic_DNA"/>
</dbReference>
<dbReference type="SUPFAM" id="SSF56112">
    <property type="entry name" value="Protein kinase-like (PK-like)"/>
    <property type="match status" value="1"/>
</dbReference>
<dbReference type="Proteomes" id="UP000266861">
    <property type="component" value="Unassembled WGS sequence"/>
</dbReference>
<sequence length="107" mass="12639">MMTSYYFKGEVLEIIKITRWFGYDDFVAAIISPSLYISDFGLTYKIVTGFAPYNDISHDRELARKICIGLRPKIPFCIPKLITRLFMRCWDARVPYRPTFEELKKDL</sequence>
<dbReference type="GO" id="GO:0004672">
    <property type="term" value="F:protein kinase activity"/>
    <property type="evidence" value="ECO:0007669"/>
    <property type="project" value="InterPro"/>
</dbReference>
<gene>
    <name evidence="2" type="ORF">Glove_198g9</name>
</gene>
<dbReference type="AlphaFoldDB" id="A0A397IUN6"/>
<comment type="caution">
    <text evidence="2">The sequence shown here is derived from an EMBL/GenBank/DDBJ whole genome shotgun (WGS) entry which is preliminary data.</text>
</comment>
<evidence type="ECO:0000259" key="1">
    <source>
        <dbReference type="Pfam" id="PF07714"/>
    </source>
</evidence>
<evidence type="ECO:0000313" key="3">
    <source>
        <dbReference type="Proteomes" id="UP000266861"/>
    </source>
</evidence>
<protein>
    <recommendedName>
        <fullName evidence="1">Serine-threonine/tyrosine-protein kinase catalytic domain-containing protein</fullName>
    </recommendedName>
</protein>
<accession>A0A397IUN6</accession>
<feature type="domain" description="Serine-threonine/tyrosine-protein kinase catalytic" evidence="1">
    <location>
        <begin position="43"/>
        <end position="107"/>
    </location>
</feature>
<dbReference type="STRING" id="1348612.A0A397IUN6"/>
<keyword evidence="3" id="KW-1185">Reference proteome</keyword>
<evidence type="ECO:0000313" key="2">
    <source>
        <dbReference type="EMBL" id="RHZ76340.1"/>
    </source>
</evidence>
<organism evidence="2 3">
    <name type="scientific">Diversispora epigaea</name>
    <dbReference type="NCBI Taxonomy" id="1348612"/>
    <lineage>
        <taxon>Eukaryota</taxon>
        <taxon>Fungi</taxon>
        <taxon>Fungi incertae sedis</taxon>
        <taxon>Mucoromycota</taxon>
        <taxon>Glomeromycotina</taxon>
        <taxon>Glomeromycetes</taxon>
        <taxon>Diversisporales</taxon>
        <taxon>Diversisporaceae</taxon>
        <taxon>Diversispora</taxon>
    </lineage>
</organism>
<proteinExistence type="predicted"/>
<dbReference type="InterPro" id="IPR011009">
    <property type="entry name" value="Kinase-like_dom_sf"/>
</dbReference>
<dbReference type="InterPro" id="IPR001245">
    <property type="entry name" value="Ser-Thr/Tyr_kinase_cat_dom"/>
</dbReference>
<dbReference type="Pfam" id="PF07714">
    <property type="entry name" value="PK_Tyr_Ser-Thr"/>
    <property type="match status" value="1"/>
</dbReference>
<reference evidence="2 3" key="1">
    <citation type="submission" date="2018-08" db="EMBL/GenBank/DDBJ databases">
        <title>Genome and evolution of the arbuscular mycorrhizal fungus Diversispora epigaea (formerly Glomus versiforme) and its bacterial endosymbionts.</title>
        <authorList>
            <person name="Sun X."/>
            <person name="Fei Z."/>
            <person name="Harrison M."/>
        </authorList>
    </citation>
    <scope>NUCLEOTIDE SEQUENCE [LARGE SCALE GENOMIC DNA]</scope>
    <source>
        <strain evidence="2 3">IT104</strain>
    </source>
</reference>
<name>A0A397IUN6_9GLOM</name>
<dbReference type="OrthoDB" id="1405469at2759"/>